<dbReference type="GO" id="GO:0009055">
    <property type="term" value="F:electron transfer activity"/>
    <property type="evidence" value="ECO:0007669"/>
    <property type="project" value="TreeGrafter"/>
</dbReference>
<evidence type="ECO:0000256" key="8">
    <source>
        <dbReference type="ARBA" id="ARBA00022827"/>
    </source>
</evidence>
<dbReference type="PRINTS" id="PR00411">
    <property type="entry name" value="PNDRDTASEI"/>
</dbReference>
<feature type="domain" description="Fumarate reductase/succinate dehydrogenase flavoprotein-like C-terminal" evidence="15">
    <location>
        <begin position="452"/>
        <end position="579"/>
    </location>
</feature>
<comment type="cofactor">
    <cofactor evidence="1">
        <name>FAD</name>
        <dbReference type="ChEBI" id="CHEBI:57692"/>
    </cofactor>
</comment>
<dbReference type="AlphaFoldDB" id="A0A078LZW1"/>
<evidence type="ECO:0000313" key="16">
    <source>
        <dbReference type="EMBL" id="CEA00633.1"/>
    </source>
</evidence>
<evidence type="ECO:0000256" key="1">
    <source>
        <dbReference type="ARBA" id="ARBA00001974"/>
    </source>
</evidence>
<dbReference type="InterPro" id="IPR011280">
    <property type="entry name" value="Succ_DH/Fum_Rdt_flav_su"/>
</dbReference>
<dbReference type="EMBL" id="CCSE01000001">
    <property type="protein sequence ID" value="CEA00633.1"/>
    <property type="molecule type" value="Genomic_DNA"/>
</dbReference>
<dbReference type="PROSITE" id="PS00504">
    <property type="entry name" value="FRD_SDH_FAD_BINDING"/>
    <property type="match status" value="1"/>
</dbReference>
<evidence type="ECO:0000256" key="2">
    <source>
        <dbReference type="ARBA" id="ARBA00004413"/>
    </source>
</evidence>
<comment type="similarity">
    <text evidence="3">Belongs to the FAD-dependent oxidoreductase 2 family. FRD/SDH subfamily.</text>
</comment>
<keyword evidence="11" id="KW-0472">Membrane</keyword>
<dbReference type="GO" id="GO:0005886">
    <property type="term" value="C:plasma membrane"/>
    <property type="evidence" value="ECO:0007669"/>
    <property type="project" value="UniProtKB-SubCell"/>
</dbReference>
<evidence type="ECO:0000256" key="9">
    <source>
        <dbReference type="ARBA" id="ARBA00022982"/>
    </source>
</evidence>
<dbReference type="Gene3D" id="1.20.58.100">
    <property type="entry name" value="Fumarate reductase/succinate dehydrogenase flavoprotein-like, C-terminal domain"/>
    <property type="match status" value="1"/>
</dbReference>
<evidence type="ECO:0000259" key="14">
    <source>
        <dbReference type="Pfam" id="PF00890"/>
    </source>
</evidence>
<evidence type="ECO:0000256" key="10">
    <source>
        <dbReference type="ARBA" id="ARBA00023002"/>
    </source>
</evidence>
<evidence type="ECO:0000256" key="12">
    <source>
        <dbReference type="ARBA" id="ARBA00049220"/>
    </source>
</evidence>
<dbReference type="InterPro" id="IPR027477">
    <property type="entry name" value="Succ_DH/fumarate_Rdtase_cat_sf"/>
</dbReference>
<dbReference type="Gene3D" id="3.10.20.820">
    <property type="match status" value="1"/>
</dbReference>
<dbReference type="SUPFAM" id="SSF46977">
    <property type="entry name" value="Succinate dehydrogenase/fumarate reductase flavoprotein C-terminal domain"/>
    <property type="match status" value="1"/>
</dbReference>
<dbReference type="Proteomes" id="UP000044136">
    <property type="component" value="Unassembled WGS sequence"/>
</dbReference>
<dbReference type="GO" id="GO:0008177">
    <property type="term" value="F:succinate dehydrogenase (quinone) activity"/>
    <property type="evidence" value="ECO:0007669"/>
    <property type="project" value="UniProtKB-EC"/>
</dbReference>
<feature type="active site" description="Proton acceptor" evidence="13">
    <location>
        <position position="285"/>
    </location>
</feature>
<dbReference type="Gene3D" id="3.50.50.60">
    <property type="entry name" value="FAD/NAD(P)-binding domain"/>
    <property type="match status" value="1"/>
</dbReference>
<keyword evidence="7" id="KW-0285">Flavoprotein</keyword>
<sequence length="583" mass="64683">MADNKVIVVGGGLAGLMATIKAAESGANIDLFSIVPVKRSHSVCAQGGINGAVNTKGEGDSPLIHFDDTVYGGDFLANQPPVKAMTEAAPKIIHLLDRMGVMFNRTPEGLLDFRRFGGTLHHRTAYAGATTGQQLLYALDEQVRSFEVKGQVDKYEGWEFLGVVVDDEGRARGITAQEITSGEIKTFKADAVIMATGGPGIIFGKSTNSMINTGSAASIVYQQGAVYANGEFIQIHPTAIPGDDKLRLMSESARGEGGRVWTYKDGKPWYFLEEKYPDYGNLVPRDIATREIFDVCVNQKLGINGENMVYLDLSHKDAKELDIKLGGIIEIYEKFTGDDPRKVPMKIFPAVHYSMGGLYVDYDQMTSIPGLFAAGECDYSQHGGNRLGANSLLSAIYGGMVAGPKAIDYVKTLETSYEDLDEALYERHTQAEQEKFDNILAMDGTENAYVIHKELGEIMTANVTVVRHNDKLLETDKKILELMERYKKININDTKKWSNQAAFFTRQLWNMLVLARVITIGAYNRNESRGAHYKPDFPERNDEEWLKTTKAYFEGALEAPRFEYEDVDVSLIPPRVRDYSAKH</sequence>
<dbReference type="FunFam" id="3.90.700.10:FF:000004">
    <property type="entry name" value="Succinate dehydrogenase flavoprotein subunit"/>
    <property type="match status" value="1"/>
</dbReference>
<evidence type="ECO:0000256" key="4">
    <source>
        <dbReference type="ARBA" id="ARBA00012792"/>
    </source>
</evidence>
<dbReference type="InterPro" id="IPR003953">
    <property type="entry name" value="FAD-dep_OxRdtase_2_FAD-bd"/>
</dbReference>
<dbReference type="NCBIfam" id="NF006392">
    <property type="entry name" value="PRK08641.1"/>
    <property type="match status" value="1"/>
</dbReference>
<dbReference type="InterPro" id="IPR003952">
    <property type="entry name" value="FRD_SDH_FAD_BS"/>
</dbReference>
<comment type="catalytic activity">
    <reaction evidence="12">
        <text>a quinone + succinate = fumarate + a quinol</text>
        <dbReference type="Rhea" id="RHEA:40523"/>
        <dbReference type="ChEBI" id="CHEBI:24646"/>
        <dbReference type="ChEBI" id="CHEBI:29806"/>
        <dbReference type="ChEBI" id="CHEBI:30031"/>
        <dbReference type="ChEBI" id="CHEBI:132124"/>
        <dbReference type="EC" id="1.3.5.1"/>
    </reaction>
</comment>
<evidence type="ECO:0000259" key="15">
    <source>
        <dbReference type="Pfam" id="PF02910"/>
    </source>
</evidence>
<dbReference type="OrthoDB" id="9806724at2"/>
<dbReference type="EC" id="1.3.5.1" evidence="4"/>
<gene>
    <name evidence="16" type="primary">frdA</name>
    <name evidence="16" type="ORF">BN1048_01026</name>
</gene>
<evidence type="ECO:0000256" key="11">
    <source>
        <dbReference type="ARBA" id="ARBA00023136"/>
    </source>
</evidence>
<dbReference type="HOGENOM" id="CLU_014312_7_1_9"/>
<proteinExistence type="inferred from homology"/>
<dbReference type="GO" id="GO:0009061">
    <property type="term" value="P:anaerobic respiration"/>
    <property type="evidence" value="ECO:0007669"/>
    <property type="project" value="TreeGrafter"/>
</dbReference>
<dbReference type="FunFam" id="1.20.58.100:FF:000004">
    <property type="entry name" value="Succinate dehydrogenase flavoprotein subunit"/>
    <property type="match status" value="1"/>
</dbReference>
<keyword evidence="6" id="KW-1003">Cell membrane</keyword>
<dbReference type="Pfam" id="PF02910">
    <property type="entry name" value="Succ_DH_flav_C"/>
    <property type="match status" value="1"/>
</dbReference>
<dbReference type="InterPro" id="IPR015939">
    <property type="entry name" value="Fum_Rdtase/Succ_DH_flav-like_C"/>
</dbReference>
<dbReference type="Gene3D" id="3.90.700.10">
    <property type="entry name" value="Succinate dehydrogenase/fumarate reductase flavoprotein, catalytic domain"/>
    <property type="match status" value="1"/>
</dbReference>
<dbReference type="PANTHER" id="PTHR11632:SF53">
    <property type="entry name" value="SUCCINATE DEHYDROGENASE FLAVOPROTEIN SUBUNIT"/>
    <property type="match status" value="1"/>
</dbReference>
<keyword evidence="8" id="KW-0274">FAD</keyword>
<evidence type="ECO:0000256" key="7">
    <source>
        <dbReference type="ARBA" id="ARBA00022630"/>
    </source>
</evidence>
<dbReference type="Pfam" id="PF00890">
    <property type="entry name" value="FAD_binding_2"/>
    <property type="match status" value="1"/>
</dbReference>
<evidence type="ECO:0000256" key="6">
    <source>
        <dbReference type="ARBA" id="ARBA00022475"/>
    </source>
</evidence>
<name>A0A078LZW1_9STAP</name>
<dbReference type="PIRSF" id="PIRSF000171">
    <property type="entry name" value="SDHA_APRA_LASPO"/>
    <property type="match status" value="1"/>
</dbReference>
<dbReference type="SUPFAM" id="SSF56425">
    <property type="entry name" value="Succinate dehydrogenase/fumarate reductase flavoprotein, catalytic domain"/>
    <property type="match status" value="1"/>
</dbReference>
<organism evidence="16 17">
    <name type="scientific">Jeotgalicoccus saudimassiliensis</name>
    <dbReference type="NCBI Taxonomy" id="1461582"/>
    <lineage>
        <taxon>Bacteria</taxon>
        <taxon>Bacillati</taxon>
        <taxon>Bacillota</taxon>
        <taxon>Bacilli</taxon>
        <taxon>Bacillales</taxon>
        <taxon>Staphylococcaceae</taxon>
        <taxon>Jeotgalicoccus</taxon>
    </lineage>
</organism>
<comment type="subcellular location">
    <subcellularLocation>
        <location evidence="2">Cell membrane</location>
        <topology evidence="2">Peripheral membrane protein</topology>
        <orientation evidence="2">Cytoplasmic side</orientation>
    </subcellularLocation>
</comment>
<dbReference type="InterPro" id="IPR037099">
    <property type="entry name" value="Fum_R/Succ_DH_flav-like_C_sf"/>
</dbReference>
<feature type="domain" description="FAD-dependent oxidoreductase 2 FAD-binding" evidence="14">
    <location>
        <begin position="6"/>
        <end position="392"/>
    </location>
</feature>
<dbReference type="GO" id="GO:0050660">
    <property type="term" value="F:flavin adenine dinucleotide binding"/>
    <property type="evidence" value="ECO:0007669"/>
    <property type="project" value="TreeGrafter"/>
</dbReference>
<dbReference type="FunFam" id="3.50.50.60:FF:000009">
    <property type="entry name" value="Succinate dehydrogenase flavoprotein subunit"/>
    <property type="match status" value="1"/>
</dbReference>
<dbReference type="GO" id="GO:0033765">
    <property type="term" value="F:steroid dehydrogenase activity, acting on the CH-CH group of donors"/>
    <property type="evidence" value="ECO:0007669"/>
    <property type="project" value="UniProtKB-ARBA"/>
</dbReference>
<dbReference type="NCBIfam" id="TIGR01811">
    <property type="entry name" value="sdhA_Bsu"/>
    <property type="match status" value="1"/>
</dbReference>
<dbReference type="InterPro" id="IPR030664">
    <property type="entry name" value="SdhA/FrdA/AprA"/>
</dbReference>
<keyword evidence="17" id="KW-1185">Reference proteome</keyword>
<dbReference type="PRINTS" id="PR00368">
    <property type="entry name" value="FADPNR"/>
</dbReference>
<evidence type="ECO:0000256" key="3">
    <source>
        <dbReference type="ARBA" id="ARBA00008040"/>
    </source>
</evidence>
<dbReference type="PANTHER" id="PTHR11632">
    <property type="entry name" value="SUCCINATE DEHYDROGENASE 2 FLAVOPROTEIN SUBUNIT"/>
    <property type="match status" value="1"/>
</dbReference>
<evidence type="ECO:0000256" key="13">
    <source>
        <dbReference type="PIRSR" id="PIRSR000171-1"/>
    </source>
</evidence>
<protein>
    <recommendedName>
        <fullName evidence="4">succinate dehydrogenase</fullName>
        <ecNumber evidence="4">1.3.5.1</ecNumber>
    </recommendedName>
</protein>
<evidence type="ECO:0000256" key="5">
    <source>
        <dbReference type="ARBA" id="ARBA00022448"/>
    </source>
</evidence>
<keyword evidence="10" id="KW-0560">Oxidoreductase</keyword>
<accession>A0A078LZW1</accession>
<keyword evidence="9" id="KW-0249">Electron transport</keyword>
<dbReference type="eggNOG" id="COG1053">
    <property type="taxonomic scope" value="Bacteria"/>
</dbReference>
<dbReference type="RefSeq" id="WP_035809134.1">
    <property type="nucleotide sequence ID" value="NZ_CCSE01000001.1"/>
</dbReference>
<dbReference type="SUPFAM" id="SSF51905">
    <property type="entry name" value="FAD/NAD(P)-binding domain"/>
    <property type="match status" value="1"/>
</dbReference>
<evidence type="ECO:0000313" key="17">
    <source>
        <dbReference type="Proteomes" id="UP000044136"/>
    </source>
</evidence>
<dbReference type="InterPro" id="IPR036188">
    <property type="entry name" value="FAD/NAD-bd_sf"/>
</dbReference>
<keyword evidence="5" id="KW-0813">Transport</keyword>
<dbReference type="STRING" id="1461582.BN1048_01026"/>
<reference evidence="16 17" key="1">
    <citation type="submission" date="2014-07" db="EMBL/GenBank/DDBJ databases">
        <authorList>
            <person name="Urmite Genomes Urmite Genomes"/>
        </authorList>
    </citation>
    <scope>NUCLEOTIDE SEQUENCE [LARGE SCALE GENOMIC DNA]</scope>
    <source>
        <strain evidence="16 17">13MG44_air</strain>
    </source>
</reference>